<comment type="similarity">
    <text evidence="2">Belongs to the MipA/OmpV family.</text>
</comment>
<feature type="chain" id="PRO_5047455125" evidence="6">
    <location>
        <begin position="24"/>
        <end position="281"/>
    </location>
</feature>
<accession>A0ABU3Q8I0</accession>
<comment type="subcellular location">
    <subcellularLocation>
        <location evidence="1">Cell outer membrane</location>
    </subcellularLocation>
</comment>
<protein>
    <submittedName>
        <fullName evidence="7">MipA/OmpV family protein</fullName>
    </submittedName>
</protein>
<feature type="signal peptide" evidence="6">
    <location>
        <begin position="1"/>
        <end position="23"/>
    </location>
</feature>
<evidence type="ECO:0000256" key="2">
    <source>
        <dbReference type="ARBA" id="ARBA00005722"/>
    </source>
</evidence>
<proteinExistence type="inferred from homology"/>
<name>A0ABU3Q8I0_9SPHN</name>
<comment type="caution">
    <text evidence="7">The sequence shown here is derived from an EMBL/GenBank/DDBJ whole genome shotgun (WGS) entry which is preliminary data.</text>
</comment>
<evidence type="ECO:0000256" key="3">
    <source>
        <dbReference type="ARBA" id="ARBA00022729"/>
    </source>
</evidence>
<dbReference type="Proteomes" id="UP001259572">
    <property type="component" value="Unassembled WGS sequence"/>
</dbReference>
<evidence type="ECO:0000313" key="8">
    <source>
        <dbReference type="Proteomes" id="UP001259572"/>
    </source>
</evidence>
<dbReference type="PANTHER" id="PTHR38776">
    <property type="entry name" value="MLTA-INTERACTING PROTEIN-RELATED"/>
    <property type="match status" value="1"/>
</dbReference>
<organism evidence="7 8">
    <name type="scientific">Sphingosinicella rhizophila</name>
    <dbReference type="NCBI Taxonomy" id="3050082"/>
    <lineage>
        <taxon>Bacteria</taxon>
        <taxon>Pseudomonadati</taxon>
        <taxon>Pseudomonadota</taxon>
        <taxon>Alphaproteobacteria</taxon>
        <taxon>Sphingomonadales</taxon>
        <taxon>Sphingosinicellaceae</taxon>
        <taxon>Sphingosinicella</taxon>
    </lineage>
</organism>
<dbReference type="InterPro" id="IPR010583">
    <property type="entry name" value="MipA"/>
</dbReference>
<dbReference type="PANTHER" id="PTHR38776:SF1">
    <property type="entry name" value="MLTA-INTERACTING PROTEIN-RELATED"/>
    <property type="match status" value="1"/>
</dbReference>
<evidence type="ECO:0000256" key="4">
    <source>
        <dbReference type="ARBA" id="ARBA00023136"/>
    </source>
</evidence>
<evidence type="ECO:0000256" key="6">
    <source>
        <dbReference type="SAM" id="SignalP"/>
    </source>
</evidence>
<gene>
    <name evidence="7" type="ORF">RQX22_12060</name>
</gene>
<keyword evidence="3 6" id="KW-0732">Signal</keyword>
<evidence type="ECO:0000313" key="7">
    <source>
        <dbReference type="EMBL" id="MDT9599686.1"/>
    </source>
</evidence>
<sequence>MTFGPYKAAAFALPLLAASPAFAQDEEPLERDDNYSLTVGAGAAYLPSYEGSDNYIVTPVGIAFGKIAGFSFATRGTTLTIDLVPDSAGSAFEFGLGPAGNVRLDRSSRIKDPRVRALGKIDEAIEIGGFASIGKKGILHQYDKLSVGLQYLTDMSDTHDSHVLTPRITYETPLSTRTYLTFSAEADRVGDGYAATYFGITPAGALASGLAPYGLDGGWKNMRFSLLGAQALTGDLRNPALSMFAGLSYSRLLGDFKRSPIVADAGDADQYLVTIGLAYSF</sequence>
<evidence type="ECO:0000256" key="5">
    <source>
        <dbReference type="ARBA" id="ARBA00023237"/>
    </source>
</evidence>
<dbReference type="Pfam" id="PF06629">
    <property type="entry name" value="MipA"/>
    <property type="match status" value="1"/>
</dbReference>
<dbReference type="RefSeq" id="WP_315726773.1">
    <property type="nucleotide sequence ID" value="NZ_JAVUPU010000005.1"/>
</dbReference>
<keyword evidence="4" id="KW-0472">Membrane</keyword>
<evidence type="ECO:0000256" key="1">
    <source>
        <dbReference type="ARBA" id="ARBA00004442"/>
    </source>
</evidence>
<keyword evidence="8" id="KW-1185">Reference proteome</keyword>
<dbReference type="EMBL" id="JAVUPU010000005">
    <property type="protein sequence ID" value="MDT9599686.1"/>
    <property type="molecule type" value="Genomic_DNA"/>
</dbReference>
<reference evidence="7 8" key="1">
    <citation type="submission" date="2023-05" db="EMBL/GenBank/DDBJ databases">
        <authorList>
            <person name="Guo Y."/>
        </authorList>
    </citation>
    <scope>NUCLEOTIDE SEQUENCE [LARGE SCALE GENOMIC DNA]</scope>
    <source>
        <strain evidence="7 8">GR2756</strain>
    </source>
</reference>
<keyword evidence="5" id="KW-0998">Cell outer membrane</keyword>